<keyword evidence="3" id="KW-1185">Reference proteome</keyword>
<keyword evidence="2" id="KW-0378">Hydrolase</keyword>
<evidence type="ECO:0000313" key="3">
    <source>
        <dbReference type="Proteomes" id="UP001214250"/>
    </source>
</evidence>
<dbReference type="PANTHER" id="PTHR42767">
    <property type="entry name" value="ENDO-BETA-1,6-GALACTANASE"/>
    <property type="match status" value="1"/>
</dbReference>
<feature type="domain" description="Endo-beta-1,6-galactanase-like" evidence="1">
    <location>
        <begin position="53"/>
        <end position="408"/>
    </location>
</feature>
<reference evidence="2 3" key="1">
    <citation type="submission" date="2023-02" db="EMBL/GenBank/DDBJ databases">
        <title>Genome sequence of Lentisphaera profundi SAORIC-696.</title>
        <authorList>
            <person name="Kim e."/>
            <person name="Cho J.-C."/>
            <person name="Choi A."/>
            <person name="Kang I."/>
        </authorList>
    </citation>
    <scope>NUCLEOTIDE SEQUENCE [LARGE SCALE GENOMIC DNA]</scope>
    <source>
        <strain evidence="2 3">SAORIC-696</strain>
    </source>
</reference>
<evidence type="ECO:0000259" key="1">
    <source>
        <dbReference type="Pfam" id="PF14587"/>
    </source>
</evidence>
<dbReference type="Gene3D" id="3.20.20.80">
    <property type="entry name" value="Glycosidases"/>
    <property type="match status" value="1"/>
</dbReference>
<dbReference type="Proteomes" id="UP001214250">
    <property type="component" value="Chromosome 2"/>
</dbReference>
<dbReference type="GO" id="GO:0016787">
    <property type="term" value="F:hydrolase activity"/>
    <property type="evidence" value="ECO:0007669"/>
    <property type="project" value="UniProtKB-KW"/>
</dbReference>
<dbReference type="InterPro" id="IPR039514">
    <property type="entry name" value="6GAL-like"/>
</dbReference>
<proteinExistence type="predicted"/>
<dbReference type="InterPro" id="IPR039743">
    <property type="entry name" value="6GAL/EXGAL"/>
</dbReference>
<dbReference type="PANTHER" id="PTHR42767:SF1">
    <property type="entry name" value="ENDO-BETA-1,6-GALACTANASE-LIKE DOMAIN-CONTAINING PROTEIN"/>
    <property type="match status" value="1"/>
</dbReference>
<dbReference type="InterPro" id="IPR013780">
    <property type="entry name" value="Glyco_hydro_b"/>
</dbReference>
<dbReference type="Gene3D" id="2.60.40.1180">
    <property type="entry name" value="Golgi alpha-mannosidase II"/>
    <property type="match status" value="1"/>
</dbReference>
<evidence type="ECO:0000313" key="2">
    <source>
        <dbReference type="EMBL" id="WDE97569.1"/>
    </source>
</evidence>
<accession>A0ABY7VXY5</accession>
<dbReference type="InterPro" id="IPR017853">
    <property type="entry name" value="GH"/>
</dbReference>
<sequence length="545" mass="62356">MRRITFIIKDKSIGIGWLSLSSKIKLYFSSLFFLMSFTTFSQENDVLYIEAQWDKPQQTLEHFGSSTGMYGAYIIEQLKSEQDRNLLASLLFSKKIKSGQAQGIGLSCFRVELGAGSATQANGGGIVKPWRQTHSFMNKEGKYSSKYALGTDWWIKAAHRYEVDKLIAYSNSAPFFMNKNGLTYKSEESMSTNLPKDKYVTYAKYLATIARYYQRQGKGFDYISPFNEPQWPWSFSKGKAKQEGSPWTNQEIFEVTKEIDKAFNTTQVNAKIVTPEAAHIKYLYKETKGFAAASSNQIEAFWGKKSPYSLNSMTSVEPLVAGHTYFVDEQKSLISTRKALRKKMAEVAPQLRFWQSEYSLLEKAYLEGRESHKSMSAMDCALFLAKVIHHDLTIAQATSWQFWSSFHPELHGSLPRFNLVTAKIEEGTLETEPTKLLWALGHFSRWIRPGMKRYLVKGIDDEASENKDLMVSVYGDKETQEKVWVIINYGNEARDFVVSDHLSRQLKSYLTTSQVEKNMSYMGMKKANQKIEIPARSIMTLVMEN</sequence>
<protein>
    <submittedName>
        <fullName evidence="2">Glycoside hydrolase</fullName>
    </submittedName>
</protein>
<dbReference type="RefSeq" id="WP_274152040.1">
    <property type="nucleotide sequence ID" value="NZ_CP117812.1"/>
</dbReference>
<dbReference type="Pfam" id="PF14587">
    <property type="entry name" value="Glyco_hydr_30_2"/>
    <property type="match status" value="1"/>
</dbReference>
<dbReference type="SUPFAM" id="SSF51445">
    <property type="entry name" value="(Trans)glycosidases"/>
    <property type="match status" value="1"/>
</dbReference>
<dbReference type="EMBL" id="CP117812">
    <property type="protein sequence ID" value="WDE97569.1"/>
    <property type="molecule type" value="Genomic_DNA"/>
</dbReference>
<name>A0ABY7VXY5_9BACT</name>
<gene>
    <name evidence="2" type="ORF">PQO03_17215</name>
</gene>
<organism evidence="2 3">
    <name type="scientific">Lentisphaera profundi</name>
    <dbReference type="NCBI Taxonomy" id="1658616"/>
    <lineage>
        <taxon>Bacteria</taxon>
        <taxon>Pseudomonadati</taxon>
        <taxon>Lentisphaerota</taxon>
        <taxon>Lentisphaeria</taxon>
        <taxon>Lentisphaerales</taxon>
        <taxon>Lentisphaeraceae</taxon>
        <taxon>Lentisphaera</taxon>
    </lineage>
</organism>